<evidence type="ECO:0000313" key="2">
    <source>
        <dbReference type="EMBL" id="KAL2037485.1"/>
    </source>
</evidence>
<proteinExistence type="predicted"/>
<organism evidence="2 3">
    <name type="scientific">Stereocaulon virgatum</name>
    <dbReference type="NCBI Taxonomy" id="373712"/>
    <lineage>
        <taxon>Eukaryota</taxon>
        <taxon>Fungi</taxon>
        <taxon>Dikarya</taxon>
        <taxon>Ascomycota</taxon>
        <taxon>Pezizomycotina</taxon>
        <taxon>Lecanoromycetes</taxon>
        <taxon>OSLEUM clade</taxon>
        <taxon>Lecanoromycetidae</taxon>
        <taxon>Lecanorales</taxon>
        <taxon>Lecanorineae</taxon>
        <taxon>Stereocaulaceae</taxon>
        <taxon>Stereocaulon</taxon>
    </lineage>
</organism>
<dbReference type="Proteomes" id="UP001590950">
    <property type="component" value="Unassembled WGS sequence"/>
</dbReference>
<accession>A0ABR3ZXJ6</accession>
<keyword evidence="3" id="KW-1185">Reference proteome</keyword>
<evidence type="ECO:0000256" key="1">
    <source>
        <dbReference type="SAM" id="Phobius"/>
    </source>
</evidence>
<reference evidence="2 3" key="1">
    <citation type="submission" date="2024-09" db="EMBL/GenBank/DDBJ databases">
        <title>Rethinking Asexuality: The Enigmatic Case of Functional Sexual Genes in Lepraria (Stereocaulaceae).</title>
        <authorList>
            <person name="Doellman M."/>
            <person name="Sun Y."/>
            <person name="Barcenas-Pena A."/>
            <person name="Lumbsch H.T."/>
            <person name="Grewe F."/>
        </authorList>
    </citation>
    <scope>NUCLEOTIDE SEQUENCE [LARGE SCALE GENOMIC DNA]</scope>
    <source>
        <strain evidence="2 3">Mercado 3170</strain>
    </source>
</reference>
<comment type="caution">
    <text evidence="2">The sequence shown here is derived from an EMBL/GenBank/DDBJ whole genome shotgun (WGS) entry which is preliminary data.</text>
</comment>
<keyword evidence="1" id="KW-1133">Transmembrane helix</keyword>
<keyword evidence="1" id="KW-0812">Transmembrane</keyword>
<sequence>MFSSSLLPVLLVGSMAQPSHFSFLLLSGFCFSLATALILPPLPLTRTTTITSNLNTSESNWISASMSGFSAPAANLTVMPSLELNEKYSCYTSSPYVYRPSYDDCTDAILQIPDDNDMRTFYSGRAGPELSRLPLEKRHGSCKILIDLKSRAMEEQETWSKIWNRATQLNVICLNPSRLQVNYGGFTQAGQRGRIRISLTFATDTPDVGKRGSNNVA</sequence>
<name>A0ABR3ZXJ6_9LECA</name>
<keyword evidence="1" id="KW-0472">Membrane</keyword>
<dbReference type="EMBL" id="JBEFKJ010000040">
    <property type="protein sequence ID" value="KAL2037485.1"/>
    <property type="molecule type" value="Genomic_DNA"/>
</dbReference>
<gene>
    <name evidence="2" type="ORF">N7G274_009766</name>
</gene>
<protein>
    <submittedName>
        <fullName evidence="2">Uncharacterized protein</fullName>
    </submittedName>
</protein>
<evidence type="ECO:0000313" key="3">
    <source>
        <dbReference type="Proteomes" id="UP001590950"/>
    </source>
</evidence>
<feature type="transmembrane region" description="Helical" evidence="1">
    <location>
        <begin position="26"/>
        <end position="44"/>
    </location>
</feature>